<keyword evidence="3" id="KW-1185">Reference proteome</keyword>
<dbReference type="EMBL" id="FOGB01000014">
    <property type="protein sequence ID" value="SER02379.1"/>
    <property type="molecule type" value="Genomic_DNA"/>
</dbReference>
<accession>A0A1H9KTL6</accession>
<dbReference type="STRING" id="355243.SAMN03080615_03650"/>
<dbReference type="InterPro" id="IPR004360">
    <property type="entry name" value="Glyas_Fos-R_dOase_dom"/>
</dbReference>
<sequence>MDVKLDTIIIYARNMDKTADFYRKYFGFITTGEILEGLIELTSEDRGLTILIHQAAKSIKLGQVGVKLVFSVQDIEEFKRRSAESGLVFGATHQANGYSFSNAKDPDKNTV</sequence>
<dbReference type="CDD" id="cd06587">
    <property type="entry name" value="VOC"/>
    <property type="match status" value="1"/>
</dbReference>
<dbReference type="InterPro" id="IPR029068">
    <property type="entry name" value="Glyas_Bleomycin-R_OHBP_Dase"/>
</dbReference>
<dbReference type="OrthoDB" id="4762357at2"/>
<dbReference type="InterPro" id="IPR037523">
    <property type="entry name" value="VOC_core"/>
</dbReference>
<dbReference type="Pfam" id="PF00903">
    <property type="entry name" value="Glyoxalase"/>
    <property type="match status" value="1"/>
</dbReference>
<evidence type="ECO:0000313" key="3">
    <source>
        <dbReference type="Proteomes" id="UP000198749"/>
    </source>
</evidence>
<evidence type="ECO:0000259" key="1">
    <source>
        <dbReference type="PROSITE" id="PS51819"/>
    </source>
</evidence>
<name>A0A1H9KTL6_9GAMM</name>
<dbReference type="RefSeq" id="WP_091361048.1">
    <property type="nucleotide sequence ID" value="NZ_AP025284.1"/>
</dbReference>
<dbReference type="Gene3D" id="3.10.180.10">
    <property type="entry name" value="2,3-Dihydroxybiphenyl 1,2-Dioxygenase, domain 1"/>
    <property type="match status" value="1"/>
</dbReference>
<proteinExistence type="predicted"/>
<protein>
    <recommendedName>
        <fullName evidence="1">VOC domain-containing protein</fullName>
    </recommendedName>
</protein>
<evidence type="ECO:0000313" key="2">
    <source>
        <dbReference type="EMBL" id="SER02379.1"/>
    </source>
</evidence>
<reference evidence="3" key="1">
    <citation type="submission" date="2016-10" db="EMBL/GenBank/DDBJ databases">
        <authorList>
            <person name="Varghese N."/>
            <person name="Submissions S."/>
        </authorList>
    </citation>
    <scope>NUCLEOTIDE SEQUENCE [LARGE SCALE GENOMIC DNA]</scope>
    <source>
        <strain evidence="3">DSM 18887</strain>
    </source>
</reference>
<organism evidence="2 3">
    <name type="scientific">Amphritea atlantica</name>
    <dbReference type="NCBI Taxonomy" id="355243"/>
    <lineage>
        <taxon>Bacteria</taxon>
        <taxon>Pseudomonadati</taxon>
        <taxon>Pseudomonadota</taxon>
        <taxon>Gammaproteobacteria</taxon>
        <taxon>Oceanospirillales</taxon>
        <taxon>Oceanospirillaceae</taxon>
        <taxon>Amphritea</taxon>
    </lineage>
</organism>
<dbReference type="Proteomes" id="UP000198749">
    <property type="component" value="Unassembled WGS sequence"/>
</dbReference>
<dbReference type="PROSITE" id="PS51819">
    <property type="entry name" value="VOC"/>
    <property type="match status" value="1"/>
</dbReference>
<dbReference type="SUPFAM" id="SSF54593">
    <property type="entry name" value="Glyoxalase/Bleomycin resistance protein/Dihydroxybiphenyl dioxygenase"/>
    <property type="match status" value="1"/>
</dbReference>
<feature type="domain" description="VOC" evidence="1">
    <location>
        <begin position="4"/>
        <end position="111"/>
    </location>
</feature>
<dbReference type="AlphaFoldDB" id="A0A1H9KTL6"/>
<gene>
    <name evidence="2" type="ORF">SAMN03080615_03650</name>
</gene>